<evidence type="ECO:0000256" key="1">
    <source>
        <dbReference type="ARBA" id="ARBA00022598"/>
    </source>
</evidence>
<dbReference type="PANTHER" id="PTHR43311">
    <property type="entry name" value="GLUTAMATE--TRNA LIGASE"/>
    <property type="match status" value="1"/>
</dbReference>
<evidence type="ECO:0000259" key="6">
    <source>
        <dbReference type="Pfam" id="PF00749"/>
    </source>
</evidence>
<keyword evidence="1 5" id="KW-0436">Ligase</keyword>
<comment type="caution">
    <text evidence="7">The sequence shown here is derived from an EMBL/GenBank/DDBJ whole genome shotgun (WGS) entry which is preliminary data.</text>
</comment>
<dbReference type="AlphaFoldDB" id="A0A2M6WPS9"/>
<dbReference type="PROSITE" id="PS00178">
    <property type="entry name" value="AA_TRNA_LIGASE_I"/>
    <property type="match status" value="1"/>
</dbReference>
<dbReference type="PRINTS" id="PR00987">
    <property type="entry name" value="TRNASYNTHGLU"/>
</dbReference>
<feature type="non-terminal residue" evidence="7">
    <location>
        <position position="224"/>
    </location>
</feature>
<organism evidence="7 8">
    <name type="scientific">Candidatus Falkowbacteria bacterium CG10_big_fil_rev_8_21_14_0_10_39_9</name>
    <dbReference type="NCBI Taxonomy" id="1974566"/>
    <lineage>
        <taxon>Bacteria</taxon>
        <taxon>Candidatus Falkowiibacteriota</taxon>
    </lineage>
</organism>
<comment type="similarity">
    <text evidence="5">Belongs to the class-I aminoacyl-tRNA synthetase family.</text>
</comment>
<evidence type="ECO:0000313" key="8">
    <source>
        <dbReference type="Proteomes" id="UP000228900"/>
    </source>
</evidence>
<dbReference type="InterPro" id="IPR001412">
    <property type="entry name" value="aa-tRNA-synth_I_CS"/>
</dbReference>
<keyword evidence="2 5" id="KW-0547">Nucleotide-binding</keyword>
<keyword evidence="4 5" id="KW-0030">Aminoacyl-tRNA synthetase</keyword>
<evidence type="ECO:0000256" key="2">
    <source>
        <dbReference type="ARBA" id="ARBA00022741"/>
    </source>
</evidence>
<dbReference type="NCBIfam" id="TIGR00464">
    <property type="entry name" value="gltX_bact"/>
    <property type="match status" value="1"/>
</dbReference>
<accession>A0A2M6WPS9</accession>
<dbReference type="GO" id="GO:0004818">
    <property type="term" value="F:glutamate-tRNA ligase activity"/>
    <property type="evidence" value="ECO:0007669"/>
    <property type="project" value="InterPro"/>
</dbReference>
<dbReference type="Pfam" id="PF00749">
    <property type="entry name" value="tRNA-synt_1c"/>
    <property type="match status" value="1"/>
</dbReference>
<dbReference type="InterPro" id="IPR049940">
    <property type="entry name" value="GluQ/Sye"/>
</dbReference>
<proteinExistence type="inferred from homology"/>
<dbReference type="InterPro" id="IPR020058">
    <property type="entry name" value="Glu/Gln-tRNA-synth_Ib_cat-dom"/>
</dbReference>
<evidence type="ECO:0000256" key="3">
    <source>
        <dbReference type="ARBA" id="ARBA00022840"/>
    </source>
</evidence>
<dbReference type="InterPro" id="IPR014729">
    <property type="entry name" value="Rossmann-like_a/b/a_fold"/>
</dbReference>
<keyword evidence="5" id="KW-0648">Protein biosynthesis</keyword>
<dbReference type="GO" id="GO:0006424">
    <property type="term" value="P:glutamyl-tRNA aminoacylation"/>
    <property type="evidence" value="ECO:0007669"/>
    <property type="project" value="InterPro"/>
</dbReference>
<dbReference type="GO" id="GO:0005524">
    <property type="term" value="F:ATP binding"/>
    <property type="evidence" value="ECO:0007669"/>
    <property type="project" value="UniProtKB-KW"/>
</dbReference>
<dbReference type="InterPro" id="IPR004527">
    <property type="entry name" value="Glu-tRNA-ligase_bac/mito"/>
</dbReference>
<dbReference type="Proteomes" id="UP000228900">
    <property type="component" value="Unassembled WGS sequence"/>
</dbReference>
<evidence type="ECO:0000256" key="4">
    <source>
        <dbReference type="ARBA" id="ARBA00023146"/>
    </source>
</evidence>
<protein>
    <submittedName>
        <fullName evidence="7">Glutamate--tRNA ligase</fullName>
    </submittedName>
</protein>
<dbReference type="PANTHER" id="PTHR43311:SF2">
    <property type="entry name" value="GLUTAMATE--TRNA LIGASE, MITOCHONDRIAL-RELATED"/>
    <property type="match status" value="1"/>
</dbReference>
<sequence length="224" mass="25718">MNKIRLRFAPSPTGFLHIGNLRSALFGYLIAKNLGGKFILRIEDTDQKREVDGAVEKLLDILDWVGIKFDEGPHIGGPFAPYTQTERLAIYQKYIKELLDQGLAYHCFCSAERLETMRNEQAAQKLSPRYDRHCRNLSKTEVEQRIAAGEKYVIRQKMPLTGEVVVFDELRGKIKFQASDLEDHVLIKSDGVPTYHFANIVDDHLMEITHVTRGDEWLPSYPKN</sequence>
<dbReference type="SUPFAM" id="SSF52374">
    <property type="entry name" value="Nucleotidylyl transferase"/>
    <property type="match status" value="1"/>
</dbReference>
<dbReference type="Gene3D" id="3.40.50.620">
    <property type="entry name" value="HUPs"/>
    <property type="match status" value="1"/>
</dbReference>
<feature type="domain" description="Glutamyl/glutaminyl-tRNA synthetase class Ib catalytic" evidence="6">
    <location>
        <begin position="3"/>
        <end position="223"/>
    </location>
</feature>
<name>A0A2M6WPS9_9BACT</name>
<evidence type="ECO:0000313" key="7">
    <source>
        <dbReference type="EMBL" id="PIT94772.1"/>
    </source>
</evidence>
<gene>
    <name evidence="7" type="primary">gltX</name>
    <name evidence="7" type="ORF">COT98_02325</name>
</gene>
<evidence type="ECO:0000256" key="5">
    <source>
        <dbReference type="RuleBase" id="RU363037"/>
    </source>
</evidence>
<dbReference type="InterPro" id="IPR000924">
    <property type="entry name" value="Glu/Gln-tRNA-synth"/>
</dbReference>
<dbReference type="EMBL" id="PFAQ01000037">
    <property type="protein sequence ID" value="PIT94772.1"/>
    <property type="molecule type" value="Genomic_DNA"/>
</dbReference>
<keyword evidence="3 5" id="KW-0067">ATP-binding</keyword>
<reference evidence="8" key="1">
    <citation type="submission" date="2017-09" db="EMBL/GenBank/DDBJ databases">
        <title>Depth-based differentiation of microbial function through sediment-hosted aquifers and enrichment of novel symbionts in the deep terrestrial subsurface.</title>
        <authorList>
            <person name="Probst A.J."/>
            <person name="Ladd B."/>
            <person name="Jarett J.K."/>
            <person name="Geller-Mcgrath D.E."/>
            <person name="Sieber C.M.K."/>
            <person name="Emerson J.B."/>
            <person name="Anantharaman K."/>
            <person name="Thomas B.C."/>
            <person name="Malmstrom R."/>
            <person name="Stieglmeier M."/>
            <person name="Klingl A."/>
            <person name="Woyke T."/>
            <person name="Ryan C.M."/>
            <person name="Banfield J.F."/>
        </authorList>
    </citation>
    <scope>NUCLEOTIDE SEQUENCE [LARGE SCALE GENOMIC DNA]</scope>
</reference>